<dbReference type="Proteomes" id="UP000031668">
    <property type="component" value="Unassembled WGS sequence"/>
</dbReference>
<dbReference type="OMA" id="FEMYSID"/>
<evidence type="ECO:0000313" key="1">
    <source>
        <dbReference type="EMBL" id="KII67523.1"/>
    </source>
</evidence>
<accession>A0A0C2JE49</accession>
<comment type="caution">
    <text evidence="1">The sequence shown here is derived from an EMBL/GenBank/DDBJ whole genome shotgun (WGS) entry which is preliminary data.</text>
</comment>
<protein>
    <submittedName>
        <fullName evidence="1">Uncharacterized protein</fullName>
    </submittedName>
</protein>
<evidence type="ECO:0000313" key="2">
    <source>
        <dbReference type="Proteomes" id="UP000031668"/>
    </source>
</evidence>
<dbReference type="EMBL" id="JWZT01003149">
    <property type="protein sequence ID" value="KII67523.1"/>
    <property type="molecule type" value="Genomic_DNA"/>
</dbReference>
<gene>
    <name evidence="1" type="ORF">RF11_05135</name>
</gene>
<name>A0A0C2JE49_THEKT</name>
<dbReference type="OrthoDB" id="8195362at2759"/>
<organism evidence="1 2">
    <name type="scientific">Thelohanellus kitauei</name>
    <name type="common">Myxosporean</name>
    <dbReference type="NCBI Taxonomy" id="669202"/>
    <lineage>
        <taxon>Eukaryota</taxon>
        <taxon>Metazoa</taxon>
        <taxon>Cnidaria</taxon>
        <taxon>Myxozoa</taxon>
        <taxon>Myxosporea</taxon>
        <taxon>Bivalvulida</taxon>
        <taxon>Platysporina</taxon>
        <taxon>Myxobolidae</taxon>
        <taxon>Thelohanellus</taxon>
    </lineage>
</organism>
<proteinExistence type="predicted"/>
<dbReference type="AlphaFoldDB" id="A0A0C2JE49"/>
<sequence length="99" mass="11808">MNFTWMKLNPDCITEREFEGFEIVAVTNTAADIEGESLDDRSFINEMVNIGQNIGFEMYSIDFETLINEHRDKLTAEEFHRFQEEQKRRLTDRMYSDEN</sequence>
<keyword evidence="2" id="KW-1185">Reference proteome</keyword>
<reference evidence="1 2" key="1">
    <citation type="journal article" date="2014" name="Genome Biol. Evol.">
        <title>The genome of the myxosporean Thelohanellus kitauei shows adaptations to nutrient acquisition within its fish host.</title>
        <authorList>
            <person name="Yang Y."/>
            <person name="Xiong J."/>
            <person name="Zhou Z."/>
            <person name="Huo F."/>
            <person name="Miao W."/>
            <person name="Ran C."/>
            <person name="Liu Y."/>
            <person name="Zhang J."/>
            <person name="Feng J."/>
            <person name="Wang M."/>
            <person name="Wang M."/>
            <person name="Wang L."/>
            <person name="Yao B."/>
        </authorList>
    </citation>
    <scope>NUCLEOTIDE SEQUENCE [LARGE SCALE GENOMIC DNA]</scope>
    <source>
        <strain evidence="1">Wuqing</strain>
    </source>
</reference>